<evidence type="ECO:0000256" key="1">
    <source>
        <dbReference type="ARBA" id="ARBA00004409"/>
    </source>
</evidence>
<keyword evidence="8 9" id="KW-0472">Membrane</keyword>
<dbReference type="Pfam" id="PF12352">
    <property type="entry name" value="V-SNARE_C"/>
    <property type="match status" value="1"/>
</dbReference>
<evidence type="ECO:0000256" key="8">
    <source>
        <dbReference type="ARBA" id="ARBA00023136"/>
    </source>
</evidence>
<dbReference type="PANTHER" id="PTHR21094">
    <property type="entry name" value="GOS-28 SNARE- RELATED"/>
    <property type="match status" value="1"/>
</dbReference>
<protein>
    <recommendedName>
        <fullName evidence="9">Golgi SNAP receptor complex member 1</fullName>
    </recommendedName>
</protein>
<evidence type="ECO:0000256" key="9">
    <source>
        <dbReference type="PIRNR" id="PIRNR027109"/>
    </source>
</evidence>
<evidence type="ECO:0000313" key="12">
    <source>
        <dbReference type="Proteomes" id="UP000593564"/>
    </source>
</evidence>
<comment type="similarity">
    <text evidence="2 9">Belongs to the GOSR1 family.</text>
</comment>
<keyword evidence="7 9" id="KW-0333">Golgi apparatus</keyword>
<evidence type="ECO:0000256" key="6">
    <source>
        <dbReference type="ARBA" id="ARBA00022989"/>
    </source>
</evidence>
<keyword evidence="12" id="KW-1185">Reference proteome</keyword>
<gene>
    <name evidence="11" type="ORF">HYC85_010841</name>
</gene>
<dbReference type="PANTHER" id="PTHR21094:SF2">
    <property type="entry name" value="GOLGI SNAP RECEPTOR COMPLEX MEMBER 1"/>
    <property type="match status" value="1"/>
</dbReference>
<dbReference type="GO" id="GO:0006888">
    <property type="term" value="P:endoplasmic reticulum to Golgi vesicle-mediated transport"/>
    <property type="evidence" value="ECO:0007669"/>
    <property type="project" value="InterPro"/>
</dbReference>
<dbReference type="GO" id="GO:0015031">
    <property type="term" value="P:protein transport"/>
    <property type="evidence" value="ECO:0007669"/>
    <property type="project" value="UniProtKB-KW"/>
</dbReference>
<keyword evidence="3 9" id="KW-0813">Transport</keyword>
<dbReference type="GO" id="GO:0048219">
    <property type="term" value="P:inter-Golgi cisterna vesicle-mediated transport"/>
    <property type="evidence" value="ECO:0007669"/>
    <property type="project" value="TreeGrafter"/>
</dbReference>
<name>A0A7J7HKE3_CAMSI</name>
<dbReference type="GO" id="GO:0006906">
    <property type="term" value="P:vesicle fusion"/>
    <property type="evidence" value="ECO:0007669"/>
    <property type="project" value="TreeGrafter"/>
</dbReference>
<dbReference type="GO" id="GO:0005484">
    <property type="term" value="F:SNAP receptor activity"/>
    <property type="evidence" value="ECO:0007669"/>
    <property type="project" value="TreeGrafter"/>
</dbReference>
<reference evidence="12" key="1">
    <citation type="journal article" date="2020" name="Nat. Commun.">
        <title>Genome assembly of wild tea tree DASZ reveals pedigree and selection history of tea varieties.</title>
        <authorList>
            <person name="Zhang W."/>
            <person name="Zhang Y."/>
            <person name="Qiu H."/>
            <person name="Guo Y."/>
            <person name="Wan H."/>
            <person name="Zhang X."/>
            <person name="Scossa F."/>
            <person name="Alseekh S."/>
            <person name="Zhang Q."/>
            <person name="Wang P."/>
            <person name="Xu L."/>
            <person name="Schmidt M.H."/>
            <person name="Jia X."/>
            <person name="Li D."/>
            <person name="Zhu A."/>
            <person name="Guo F."/>
            <person name="Chen W."/>
            <person name="Ni D."/>
            <person name="Usadel B."/>
            <person name="Fernie A.R."/>
            <person name="Wen W."/>
        </authorList>
    </citation>
    <scope>NUCLEOTIDE SEQUENCE [LARGE SCALE GENOMIC DNA]</scope>
    <source>
        <strain evidence="12">cv. G240</strain>
    </source>
</reference>
<dbReference type="EMBL" id="JACBKZ010000004">
    <property type="protein sequence ID" value="KAF5952897.1"/>
    <property type="molecule type" value="Genomic_DNA"/>
</dbReference>
<organism evidence="11 12">
    <name type="scientific">Camellia sinensis</name>
    <name type="common">Tea plant</name>
    <name type="synonym">Thea sinensis</name>
    <dbReference type="NCBI Taxonomy" id="4442"/>
    <lineage>
        <taxon>Eukaryota</taxon>
        <taxon>Viridiplantae</taxon>
        <taxon>Streptophyta</taxon>
        <taxon>Embryophyta</taxon>
        <taxon>Tracheophyta</taxon>
        <taxon>Spermatophyta</taxon>
        <taxon>Magnoliopsida</taxon>
        <taxon>eudicotyledons</taxon>
        <taxon>Gunneridae</taxon>
        <taxon>Pentapetalae</taxon>
        <taxon>asterids</taxon>
        <taxon>Ericales</taxon>
        <taxon>Theaceae</taxon>
        <taxon>Camellia</taxon>
    </lineage>
</organism>
<evidence type="ECO:0000256" key="5">
    <source>
        <dbReference type="ARBA" id="ARBA00022927"/>
    </source>
</evidence>
<comment type="subcellular location">
    <subcellularLocation>
        <location evidence="1">Golgi apparatus membrane</location>
        <topology evidence="1">Single-pass type IV membrane protein</topology>
    </subcellularLocation>
</comment>
<keyword evidence="6 10" id="KW-1133">Transmembrane helix</keyword>
<dbReference type="GO" id="GO:0005801">
    <property type="term" value="C:cis-Golgi network"/>
    <property type="evidence" value="ECO:0007669"/>
    <property type="project" value="InterPro"/>
</dbReference>
<feature type="transmembrane region" description="Helical" evidence="10">
    <location>
        <begin position="227"/>
        <end position="246"/>
    </location>
</feature>
<keyword evidence="4 10" id="KW-0812">Transmembrane</keyword>
<dbReference type="PIRSF" id="PIRSF027109">
    <property type="entry name" value="Golgi_SNARE"/>
    <property type="match status" value="1"/>
</dbReference>
<dbReference type="GO" id="GO:0031201">
    <property type="term" value="C:SNARE complex"/>
    <property type="evidence" value="ECO:0007669"/>
    <property type="project" value="TreeGrafter"/>
</dbReference>
<evidence type="ECO:0000256" key="2">
    <source>
        <dbReference type="ARBA" id="ARBA00008473"/>
    </source>
</evidence>
<proteinExistence type="inferred from homology"/>
<dbReference type="GO" id="GO:0005797">
    <property type="term" value="C:Golgi medial cisterna"/>
    <property type="evidence" value="ECO:0007669"/>
    <property type="project" value="TreeGrafter"/>
</dbReference>
<keyword evidence="9" id="KW-0931">ER-Golgi transport</keyword>
<accession>A0A7J7HKE3</accession>
<evidence type="ECO:0000256" key="7">
    <source>
        <dbReference type="ARBA" id="ARBA00023034"/>
    </source>
</evidence>
<dbReference type="InterPro" id="IPR023601">
    <property type="entry name" value="Golgi_SNAP_su1"/>
</dbReference>
<sequence length="247" mass="27655">MTDPNMELLQESGWEELRKEARKIEGDLDVKLSSYAKLGARFTQGGYVDGGSPTFGSSRSWKSTEMEIQSLLEKLLDINDAMSRCAVSAAPTTSVTQKLARHRDIFHEFTQEFRRIKGNINSMREHAELLSSVRDDISEYKLRSMVMQASGSMSPRVQILRERAAIHGSISHIDDVISQAQSTRAALGSQRAFFGDVQGKVKLLSDKFPIIRGLLGSIRRKKSRDTLILSAVIAACTLFLIIYWLSK</sequence>
<evidence type="ECO:0000256" key="10">
    <source>
        <dbReference type="SAM" id="Phobius"/>
    </source>
</evidence>
<dbReference type="AlphaFoldDB" id="A0A7J7HKE3"/>
<comment type="caution">
    <text evidence="11">The sequence shown here is derived from an EMBL/GenBank/DDBJ whole genome shotgun (WGS) entry which is preliminary data.</text>
</comment>
<comment type="function">
    <text evidence="9">Involved in transport from the ER to the Golgi apparatus as well as in intra-Golgi transport. It belongs to a super-family of proteins called t-SNAREs or soluble NSF (N-ethylmaleimide-sensitive factor) attachment protein receptor.</text>
</comment>
<evidence type="ECO:0000313" key="11">
    <source>
        <dbReference type="EMBL" id="KAF5952897.1"/>
    </source>
</evidence>
<reference evidence="11 12" key="2">
    <citation type="submission" date="2020-07" db="EMBL/GenBank/DDBJ databases">
        <title>Genome assembly of wild tea tree DASZ reveals pedigree and selection history of tea varieties.</title>
        <authorList>
            <person name="Zhang W."/>
        </authorList>
    </citation>
    <scope>NUCLEOTIDE SEQUENCE [LARGE SCALE GENOMIC DNA]</scope>
    <source>
        <strain evidence="12">cv. G240</strain>
        <tissue evidence="11">Leaf</tissue>
    </source>
</reference>
<evidence type="ECO:0000256" key="3">
    <source>
        <dbReference type="ARBA" id="ARBA00022448"/>
    </source>
</evidence>
<comment type="subunit">
    <text evidence="9">Component of several multiprotein Golgi SNARE complexes.</text>
</comment>
<keyword evidence="5 9" id="KW-0653">Protein transport</keyword>
<evidence type="ECO:0000256" key="4">
    <source>
        <dbReference type="ARBA" id="ARBA00022692"/>
    </source>
</evidence>
<dbReference type="Proteomes" id="UP000593564">
    <property type="component" value="Unassembled WGS sequence"/>
</dbReference>
<dbReference type="GO" id="GO:0000139">
    <property type="term" value="C:Golgi membrane"/>
    <property type="evidence" value="ECO:0007669"/>
    <property type="project" value="UniProtKB-SubCell"/>
</dbReference>